<accession>A0ABR6DSR1</accession>
<name>A0ABR6DSR1_9FLAO</name>
<comment type="caution">
    <text evidence="1">The sequence shown here is derived from an EMBL/GenBank/DDBJ whole genome shotgun (WGS) entry which is preliminary data.</text>
</comment>
<dbReference type="Proteomes" id="UP000555003">
    <property type="component" value="Unassembled WGS sequence"/>
</dbReference>
<evidence type="ECO:0008006" key="3">
    <source>
        <dbReference type="Google" id="ProtNLM"/>
    </source>
</evidence>
<dbReference type="RefSeq" id="WP_182494198.1">
    <property type="nucleotide sequence ID" value="NZ_JACJIS010000003.1"/>
</dbReference>
<organism evidence="1 2">
    <name type="scientific">Flavobacterium gossypii</name>
    <dbReference type="NCBI Taxonomy" id="1646119"/>
    <lineage>
        <taxon>Bacteria</taxon>
        <taxon>Pseudomonadati</taxon>
        <taxon>Bacteroidota</taxon>
        <taxon>Flavobacteriia</taxon>
        <taxon>Flavobacteriales</taxon>
        <taxon>Flavobacteriaceae</taxon>
        <taxon>Flavobacterium</taxon>
    </lineage>
</organism>
<dbReference type="EMBL" id="JACJIS010000003">
    <property type="protein sequence ID" value="MBA9074739.1"/>
    <property type="molecule type" value="Genomic_DNA"/>
</dbReference>
<protein>
    <recommendedName>
        <fullName evidence="3">RES domain-containing protein</fullName>
    </recommendedName>
</protein>
<proteinExistence type="predicted"/>
<gene>
    <name evidence="1" type="ORF">GGR22_002912</name>
</gene>
<reference evidence="1 2" key="1">
    <citation type="submission" date="2020-08" db="EMBL/GenBank/DDBJ databases">
        <title>Genomic Encyclopedia of Type Strains, Phase IV (KMG-IV): sequencing the most valuable type-strain genomes for metagenomic binning, comparative biology and taxonomic classification.</title>
        <authorList>
            <person name="Goeker M."/>
        </authorList>
    </citation>
    <scope>NUCLEOTIDE SEQUENCE [LARGE SCALE GENOMIC DNA]</scope>
    <source>
        <strain evidence="1 2">DSM 100397</strain>
    </source>
</reference>
<evidence type="ECO:0000313" key="1">
    <source>
        <dbReference type="EMBL" id="MBA9074739.1"/>
    </source>
</evidence>
<keyword evidence="2" id="KW-1185">Reference proteome</keyword>
<evidence type="ECO:0000313" key="2">
    <source>
        <dbReference type="Proteomes" id="UP000555003"/>
    </source>
</evidence>
<sequence>MKCIACFIDNKYQNKLKEKCFGIRRFEDKLLKYKQLFLYEVNNLQSVSKCNCDYKNTNAEYVKWTDCFLNETKNSIDIIEDTFDELINIYKSYISENIKVATNKIWDFLVKNDLLKDTEGGFSYSTLFYRARIDDGSFDKNDINNFFHVPFDKRELIGNQRFSISGQPMLYLAKSMIGIEKELCNPTNKLAISAFLPLYKDFYSKNYYTIKNTLFNTIVKSLPSIAEVGSKLDYYNSDLTPNRKSLKNDLQKSILSQVLTFPVESKHPFMSEYVLPQMLTTALLENKYGGIAFPSTKDYSELEAYHKFSDYESNFAVFINYSSIDLYDNQLLNSFLYFTFNGQEKLDYTTKQILEKFKFVIELNKQSETDNFILPLINLKLHIEYLENATLDGISYFKTLNGKIELEFCSKLADFFINKIQ</sequence>